<keyword evidence="3" id="KW-0732">Signal</keyword>
<accession>A0A8H4RNM8</accession>
<feature type="compositionally biased region" description="Basic and acidic residues" evidence="1">
    <location>
        <begin position="150"/>
        <end position="159"/>
    </location>
</feature>
<evidence type="ECO:0000313" key="4">
    <source>
        <dbReference type="EMBL" id="KAF4632873.1"/>
    </source>
</evidence>
<proteinExistence type="predicted"/>
<evidence type="ECO:0000256" key="2">
    <source>
        <dbReference type="SAM" id="Phobius"/>
    </source>
</evidence>
<feature type="chain" id="PRO_5034151801" description="Transmembrane protein" evidence="3">
    <location>
        <begin position="18"/>
        <end position="238"/>
    </location>
</feature>
<evidence type="ECO:0000313" key="5">
    <source>
        <dbReference type="Proteomes" id="UP000566819"/>
    </source>
</evidence>
<feature type="transmembrane region" description="Helical" evidence="2">
    <location>
        <begin position="105"/>
        <end position="129"/>
    </location>
</feature>
<dbReference type="AlphaFoldDB" id="A0A8H4RNM8"/>
<dbReference type="Proteomes" id="UP000566819">
    <property type="component" value="Unassembled WGS sequence"/>
</dbReference>
<keyword evidence="2" id="KW-1133">Transmembrane helix</keyword>
<sequence length="238" mass="24132">MRPTLIALLAAATAVSASSVVLTTASSTVYNPIVARATTTAATTASSPAACSTVTTSSTTTCFTDGTCSSTNVVLSVCAATNVCTTDAGGNNICMFRVDTLTTSGLIVTIAFGVGLVATIIALVTVSCLDGAKAKREKREAAAKLGGKIRPMDDIEPKPYKIGGGGDGEQPLGPPSGPRSQPPAGAPEDYFDQEGSGSNSVTPGSGVPQIQLHQGLGALGQDQEHDQHWSNDYAARSR</sequence>
<evidence type="ECO:0008006" key="6">
    <source>
        <dbReference type="Google" id="ProtNLM"/>
    </source>
</evidence>
<protein>
    <recommendedName>
        <fullName evidence="6">Transmembrane protein</fullName>
    </recommendedName>
</protein>
<dbReference type="OrthoDB" id="3630276at2759"/>
<evidence type="ECO:0000256" key="3">
    <source>
        <dbReference type="SAM" id="SignalP"/>
    </source>
</evidence>
<reference evidence="4 5" key="1">
    <citation type="submission" date="2020-03" db="EMBL/GenBank/DDBJ databases">
        <title>Draft Genome Sequence of Cudoniella acicularis.</title>
        <authorList>
            <person name="Buettner E."/>
            <person name="Kellner H."/>
        </authorList>
    </citation>
    <scope>NUCLEOTIDE SEQUENCE [LARGE SCALE GENOMIC DNA]</scope>
    <source>
        <strain evidence="4 5">DSM 108380</strain>
    </source>
</reference>
<feature type="signal peptide" evidence="3">
    <location>
        <begin position="1"/>
        <end position="17"/>
    </location>
</feature>
<keyword evidence="5" id="KW-1185">Reference proteome</keyword>
<evidence type="ECO:0000256" key="1">
    <source>
        <dbReference type="SAM" id="MobiDB-lite"/>
    </source>
</evidence>
<comment type="caution">
    <text evidence="4">The sequence shown here is derived from an EMBL/GenBank/DDBJ whole genome shotgun (WGS) entry which is preliminary data.</text>
</comment>
<keyword evidence="2" id="KW-0472">Membrane</keyword>
<dbReference type="EMBL" id="JAAMPI010000309">
    <property type="protein sequence ID" value="KAF4632873.1"/>
    <property type="molecule type" value="Genomic_DNA"/>
</dbReference>
<feature type="region of interest" description="Disordered" evidence="1">
    <location>
        <begin position="142"/>
        <end position="238"/>
    </location>
</feature>
<feature type="compositionally biased region" description="Pro residues" evidence="1">
    <location>
        <begin position="172"/>
        <end position="185"/>
    </location>
</feature>
<name>A0A8H4RNM8_9HELO</name>
<gene>
    <name evidence="4" type="ORF">G7Y89_g5251</name>
</gene>
<organism evidence="4 5">
    <name type="scientific">Cudoniella acicularis</name>
    <dbReference type="NCBI Taxonomy" id="354080"/>
    <lineage>
        <taxon>Eukaryota</taxon>
        <taxon>Fungi</taxon>
        <taxon>Dikarya</taxon>
        <taxon>Ascomycota</taxon>
        <taxon>Pezizomycotina</taxon>
        <taxon>Leotiomycetes</taxon>
        <taxon>Helotiales</taxon>
        <taxon>Tricladiaceae</taxon>
        <taxon>Cudoniella</taxon>
    </lineage>
</organism>
<keyword evidence="2" id="KW-0812">Transmembrane</keyword>